<accession>A0ABP3TRC5</accession>
<organism evidence="2 3">
    <name type="scientific">Dokdonella soli</name>
    <dbReference type="NCBI Taxonomy" id="529810"/>
    <lineage>
        <taxon>Bacteria</taxon>
        <taxon>Pseudomonadati</taxon>
        <taxon>Pseudomonadota</taxon>
        <taxon>Gammaproteobacteria</taxon>
        <taxon>Lysobacterales</taxon>
        <taxon>Rhodanobacteraceae</taxon>
        <taxon>Dokdonella</taxon>
    </lineage>
</organism>
<proteinExistence type="predicted"/>
<gene>
    <name evidence="2" type="ORF">GCM10009105_19440</name>
</gene>
<feature type="chain" id="PRO_5046224067" description="YceI family protein" evidence="1">
    <location>
        <begin position="24"/>
        <end position="168"/>
    </location>
</feature>
<protein>
    <recommendedName>
        <fullName evidence="4">YceI family protein</fullName>
    </recommendedName>
</protein>
<dbReference type="PROSITE" id="PS51257">
    <property type="entry name" value="PROKAR_LIPOPROTEIN"/>
    <property type="match status" value="1"/>
</dbReference>
<reference evidence="3" key="1">
    <citation type="journal article" date="2019" name="Int. J. Syst. Evol. Microbiol.">
        <title>The Global Catalogue of Microorganisms (GCM) 10K type strain sequencing project: providing services to taxonomists for standard genome sequencing and annotation.</title>
        <authorList>
            <consortium name="The Broad Institute Genomics Platform"/>
            <consortium name="The Broad Institute Genome Sequencing Center for Infectious Disease"/>
            <person name="Wu L."/>
            <person name="Ma J."/>
        </authorList>
    </citation>
    <scope>NUCLEOTIDE SEQUENCE [LARGE SCALE GENOMIC DNA]</scope>
    <source>
        <strain evidence="3">JCM 15421</strain>
    </source>
</reference>
<evidence type="ECO:0000313" key="2">
    <source>
        <dbReference type="EMBL" id="GAA0714679.1"/>
    </source>
</evidence>
<keyword evidence="1" id="KW-0732">Signal</keyword>
<name>A0ABP3TRC5_9GAMM</name>
<comment type="caution">
    <text evidence="2">The sequence shown here is derived from an EMBL/GenBank/DDBJ whole genome shotgun (WGS) entry which is preliminary data.</text>
</comment>
<evidence type="ECO:0000313" key="3">
    <source>
        <dbReference type="Proteomes" id="UP001501523"/>
    </source>
</evidence>
<feature type="signal peptide" evidence="1">
    <location>
        <begin position="1"/>
        <end position="23"/>
    </location>
</feature>
<evidence type="ECO:0008006" key="4">
    <source>
        <dbReference type="Google" id="ProtNLM"/>
    </source>
</evidence>
<dbReference type="EMBL" id="BAAAEU010000008">
    <property type="protein sequence ID" value="GAA0714679.1"/>
    <property type="molecule type" value="Genomic_DNA"/>
</dbReference>
<keyword evidence="3" id="KW-1185">Reference proteome</keyword>
<evidence type="ECO:0000256" key="1">
    <source>
        <dbReference type="SAM" id="SignalP"/>
    </source>
</evidence>
<dbReference type="RefSeq" id="WP_343790229.1">
    <property type="nucleotide sequence ID" value="NZ_BAAAEU010000008.1"/>
</dbReference>
<sequence>MSISKFARSIALICSLSPLTAIAASSGSCNYHGTKIAVIDGIAYHKPVFDKLQPAIALASVKLDTAKIAASGDSDKALREQVSNLQDGLVQLSLSDRGVDDIRGYFPDAHSVQDNALMYPDKRIGELKLARSDAKGIAGSFTLKASKPDDLSCDLKFDLSYSGFHTKD</sequence>
<dbReference type="Proteomes" id="UP001501523">
    <property type="component" value="Unassembled WGS sequence"/>
</dbReference>